<evidence type="ECO:0000256" key="1">
    <source>
        <dbReference type="SAM" id="Coils"/>
    </source>
</evidence>
<dbReference type="PANTHER" id="PTHR10773">
    <property type="entry name" value="DNA-DIRECTED RNA POLYMERASES I, II, AND III SUBUNIT RPABC2"/>
    <property type="match status" value="1"/>
</dbReference>
<dbReference type="PANTHER" id="PTHR10773:SF19">
    <property type="match status" value="1"/>
</dbReference>
<keyword evidence="4" id="KW-1185">Reference proteome</keyword>
<gene>
    <name evidence="3" type="ORF">PSYICH_LOCUS7217</name>
</gene>
<keyword evidence="1" id="KW-0175">Coiled coil</keyword>
<dbReference type="Proteomes" id="UP001153636">
    <property type="component" value="Chromosome 2"/>
</dbReference>
<dbReference type="EMBL" id="OV651814">
    <property type="protein sequence ID" value="CAH1106990.1"/>
    <property type="molecule type" value="Genomic_DNA"/>
</dbReference>
<sequence>MYDLYIEHCTEKNLDPVKHSYYRHIFNTEFNLRFHRPNSDTCSKCDGFNNIIKNSDNAEKVNTAKVSQTVHHRKAEKARESKQNDSNVNKESTDTFVICFDLQQALPTPHITTSKVFYLRQLWTYNFCIHNLVTGKSDMYVWDETIASRGSQEIGSCLIHYITNAVPQNVTKIIAYSDSCGGQNKNKNIAKLFMYLVKATRIQEIHHKFLEPGHTFMEYDQDFGIIEKVKRKNPQVFVPEHWRQLIKSSCKKFTVHEMSKENFFSFSNLNNIISDPKKDTEKRAIKWREIQYFFFTKESERFCFFYKTSLDPEFPFNKCLCPGKAAGRPKLTLKDTFDQLNREFKNKRAEVEKFADSFGIRSSKIS</sequence>
<dbReference type="Pfam" id="PF25273">
    <property type="entry name" value="DUF7869"/>
    <property type="match status" value="1"/>
</dbReference>
<dbReference type="OrthoDB" id="6753578at2759"/>
<proteinExistence type="predicted"/>
<evidence type="ECO:0000313" key="4">
    <source>
        <dbReference type="Proteomes" id="UP001153636"/>
    </source>
</evidence>
<protein>
    <recommendedName>
        <fullName evidence="2">DUF7869 domain-containing protein</fullName>
    </recommendedName>
</protein>
<evidence type="ECO:0000313" key="3">
    <source>
        <dbReference type="EMBL" id="CAH1106990.1"/>
    </source>
</evidence>
<reference evidence="3" key="1">
    <citation type="submission" date="2022-01" db="EMBL/GenBank/DDBJ databases">
        <authorList>
            <person name="King R."/>
        </authorList>
    </citation>
    <scope>NUCLEOTIDE SEQUENCE</scope>
</reference>
<name>A0A9P0CW80_9CUCU</name>
<feature type="coiled-coil region" evidence="1">
    <location>
        <begin position="330"/>
        <end position="357"/>
    </location>
</feature>
<dbReference type="AlphaFoldDB" id="A0A9P0CW80"/>
<dbReference type="InterPro" id="IPR057191">
    <property type="entry name" value="DUF7869"/>
</dbReference>
<evidence type="ECO:0000259" key="2">
    <source>
        <dbReference type="Pfam" id="PF25273"/>
    </source>
</evidence>
<organism evidence="3 4">
    <name type="scientific">Psylliodes chrysocephalus</name>
    <dbReference type="NCBI Taxonomy" id="3402493"/>
    <lineage>
        <taxon>Eukaryota</taxon>
        <taxon>Metazoa</taxon>
        <taxon>Ecdysozoa</taxon>
        <taxon>Arthropoda</taxon>
        <taxon>Hexapoda</taxon>
        <taxon>Insecta</taxon>
        <taxon>Pterygota</taxon>
        <taxon>Neoptera</taxon>
        <taxon>Endopterygota</taxon>
        <taxon>Coleoptera</taxon>
        <taxon>Polyphaga</taxon>
        <taxon>Cucujiformia</taxon>
        <taxon>Chrysomeloidea</taxon>
        <taxon>Chrysomelidae</taxon>
        <taxon>Galerucinae</taxon>
        <taxon>Alticini</taxon>
        <taxon>Psylliodes</taxon>
    </lineage>
</organism>
<feature type="domain" description="DUF7869" evidence="2">
    <location>
        <begin position="139"/>
        <end position="286"/>
    </location>
</feature>
<accession>A0A9P0CW80</accession>